<accession>A0ABV3HS91</accession>
<keyword evidence="1" id="KW-1133">Transmembrane helix</keyword>
<dbReference type="RefSeq" id="WP_364591763.1">
    <property type="nucleotide sequence ID" value="NZ_JBFAQK010000012.1"/>
</dbReference>
<evidence type="ECO:0000256" key="1">
    <source>
        <dbReference type="SAM" id="Phobius"/>
    </source>
</evidence>
<evidence type="ECO:0008006" key="5">
    <source>
        <dbReference type="Google" id="ProtNLM"/>
    </source>
</evidence>
<keyword evidence="1" id="KW-0812">Transmembrane</keyword>
<keyword evidence="1" id="KW-0472">Membrane</keyword>
<dbReference type="InterPro" id="IPR013783">
    <property type="entry name" value="Ig-like_fold"/>
</dbReference>
<organism evidence="3 4">
    <name type="scientific">Streptomyces kurssanovii</name>
    <dbReference type="NCBI Taxonomy" id="67312"/>
    <lineage>
        <taxon>Bacteria</taxon>
        <taxon>Bacillati</taxon>
        <taxon>Actinomycetota</taxon>
        <taxon>Actinomycetes</taxon>
        <taxon>Kitasatosporales</taxon>
        <taxon>Streptomycetaceae</taxon>
        <taxon>Streptomyces</taxon>
    </lineage>
</organism>
<keyword evidence="4" id="KW-1185">Reference proteome</keyword>
<name>A0ABV3HS91_9ACTN</name>
<evidence type="ECO:0000313" key="4">
    <source>
        <dbReference type="Proteomes" id="UP001552521"/>
    </source>
</evidence>
<dbReference type="Proteomes" id="UP001552521">
    <property type="component" value="Unassembled WGS sequence"/>
</dbReference>
<evidence type="ECO:0000313" key="3">
    <source>
        <dbReference type="EMBL" id="MEV4681434.1"/>
    </source>
</evidence>
<dbReference type="EMBL" id="JBFAQK010000012">
    <property type="protein sequence ID" value="MEV4681434.1"/>
    <property type="molecule type" value="Genomic_DNA"/>
</dbReference>
<feature type="signal peptide" evidence="2">
    <location>
        <begin position="1"/>
        <end position="18"/>
    </location>
</feature>
<evidence type="ECO:0000256" key="2">
    <source>
        <dbReference type="SAM" id="SignalP"/>
    </source>
</evidence>
<reference evidence="3 4" key="1">
    <citation type="submission" date="2024-06" db="EMBL/GenBank/DDBJ databases">
        <title>The Natural Products Discovery Center: Release of the First 8490 Sequenced Strains for Exploring Actinobacteria Biosynthetic Diversity.</title>
        <authorList>
            <person name="Kalkreuter E."/>
            <person name="Kautsar S.A."/>
            <person name="Yang D."/>
            <person name="Bader C.D."/>
            <person name="Teijaro C.N."/>
            <person name="Fluegel L."/>
            <person name="Davis C.M."/>
            <person name="Simpson J.R."/>
            <person name="Lauterbach L."/>
            <person name="Steele A.D."/>
            <person name="Gui C."/>
            <person name="Meng S."/>
            <person name="Li G."/>
            <person name="Viehrig K."/>
            <person name="Ye F."/>
            <person name="Su P."/>
            <person name="Kiefer A.F."/>
            <person name="Nichols A."/>
            <person name="Cepeda A.J."/>
            <person name="Yan W."/>
            <person name="Fan B."/>
            <person name="Jiang Y."/>
            <person name="Adhikari A."/>
            <person name="Zheng C.-J."/>
            <person name="Schuster L."/>
            <person name="Cowan T.M."/>
            <person name="Smanski M.J."/>
            <person name="Chevrette M.G."/>
            <person name="De Carvalho L.P.S."/>
            <person name="Shen B."/>
        </authorList>
    </citation>
    <scope>NUCLEOTIDE SEQUENCE [LARGE SCALE GENOMIC DNA]</scope>
    <source>
        <strain evidence="3 4">NPDC049344</strain>
    </source>
</reference>
<comment type="caution">
    <text evidence="3">The sequence shown here is derived from an EMBL/GenBank/DDBJ whole genome shotgun (WGS) entry which is preliminary data.</text>
</comment>
<gene>
    <name evidence="3" type="ORF">AB0K36_11735</name>
</gene>
<proteinExistence type="predicted"/>
<protein>
    <recommendedName>
        <fullName evidence="5">Alpha-galactosidase NEW3 domain-containing protein</fullName>
    </recommendedName>
</protein>
<sequence>MRAALALVLALAAPPPGADWEPGREYVYLEGGPGTVLEDRVSLTNRGTEALTVEVRTPPAPVPWIALATGEVTIPARTRAEIPFTVTVPANTPPGERTATITASAGGRTEPIRVHLRVSGPKVPALTVEDVSFSGGLVHYTVVNRGNTLLSPRVSLRADGLFGAPVTRRAHEVRPLPPARRIALTERWDPPALDRVELRLDVTAAGGVHADATVTKTFLPWPALLLTLLPPAFLWVRLRRRPRRAGG</sequence>
<keyword evidence="2" id="KW-0732">Signal</keyword>
<dbReference type="Gene3D" id="2.60.40.10">
    <property type="entry name" value="Immunoglobulins"/>
    <property type="match status" value="1"/>
</dbReference>
<feature type="transmembrane region" description="Helical" evidence="1">
    <location>
        <begin position="218"/>
        <end position="236"/>
    </location>
</feature>
<feature type="chain" id="PRO_5047379643" description="Alpha-galactosidase NEW3 domain-containing protein" evidence="2">
    <location>
        <begin position="19"/>
        <end position="247"/>
    </location>
</feature>